<feature type="transmembrane region" description="Helical" evidence="7">
    <location>
        <begin position="7"/>
        <end position="23"/>
    </location>
</feature>
<dbReference type="Proteomes" id="UP001651880">
    <property type="component" value="Unassembled WGS sequence"/>
</dbReference>
<evidence type="ECO:0000256" key="7">
    <source>
        <dbReference type="SAM" id="Phobius"/>
    </source>
</evidence>
<gene>
    <name evidence="9" type="ORF">LJD61_12300</name>
</gene>
<dbReference type="SUPFAM" id="SSF55021">
    <property type="entry name" value="ACT-like"/>
    <property type="match status" value="1"/>
</dbReference>
<evidence type="ECO:0000256" key="1">
    <source>
        <dbReference type="ARBA" id="ARBA00004651"/>
    </source>
</evidence>
<evidence type="ECO:0000256" key="3">
    <source>
        <dbReference type="ARBA" id="ARBA00022475"/>
    </source>
</evidence>
<evidence type="ECO:0000313" key="9">
    <source>
        <dbReference type="EMBL" id="MCQ1530325.1"/>
    </source>
</evidence>
<feature type="transmembrane region" description="Helical" evidence="7">
    <location>
        <begin position="101"/>
        <end position="133"/>
    </location>
</feature>
<dbReference type="PRINTS" id="PR01837">
    <property type="entry name" value="MGTCSAPBPROT"/>
</dbReference>
<feature type="domain" description="ACT" evidence="8">
    <location>
        <begin position="148"/>
        <end position="220"/>
    </location>
</feature>
<reference evidence="9 10" key="1">
    <citation type="submission" date="2021-10" db="EMBL/GenBank/DDBJ databases">
        <title>Lutispora strain m25 sp. nov., a thermophilic, non-spore-forming bacterium isolated from a lab-scale methanogenic bioreactor digesting anaerobic sludge.</title>
        <authorList>
            <person name="El Houari A."/>
            <person name="Mcdonald J."/>
        </authorList>
    </citation>
    <scope>NUCLEOTIDE SEQUENCE [LARGE SCALE GENOMIC DNA]</scope>
    <source>
        <strain evidence="10">m25</strain>
    </source>
</reference>
<name>A0ABT1NGB0_9FIRM</name>
<dbReference type="EMBL" id="JAJEKE010000011">
    <property type="protein sequence ID" value="MCQ1530325.1"/>
    <property type="molecule type" value="Genomic_DNA"/>
</dbReference>
<dbReference type="PANTHER" id="PTHR33778">
    <property type="entry name" value="PROTEIN MGTC"/>
    <property type="match status" value="1"/>
</dbReference>
<dbReference type="PROSITE" id="PS51671">
    <property type="entry name" value="ACT"/>
    <property type="match status" value="1"/>
</dbReference>
<feature type="transmembrane region" description="Helical" evidence="7">
    <location>
        <begin position="67"/>
        <end position="86"/>
    </location>
</feature>
<organism evidence="9 10">
    <name type="scientific">Lutispora saccharofermentans</name>
    <dbReference type="NCBI Taxonomy" id="3024236"/>
    <lineage>
        <taxon>Bacteria</taxon>
        <taxon>Bacillati</taxon>
        <taxon>Bacillota</taxon>
        <taxon>Clostridia</taxon>
        <taxon>Lutisporales</taxon>
        <taxon>Lutisporaceae</taxon>
        <taxon>Lutispora</taxon>
    </lineage>
</organism>
<keyword evidence="6 7" id="KW-0472">Membrane</keyword>
<accession>A0ABT1NGB0</accession>
<proteinExistence type="inferred from homology"/>
<evidence type="ECO:0000256" key="6">
    <source>
        <dbReference type="ARBA" id="ARBA00023136"/>
    </source>
</evidence>
<dbReference type="RefSeq" id="WP_255227844.1">
    <property type="nucleotide sequence ID" value="NZ_JAJEKE010000011.1"/>
</dbReference>
<dbReference type="InterPro" id="IPR003416">
    <property type="entry name" value="MgtC/SapB/SrpB/YhiD_fam"/>
</dbReference>
<comment type="similarity">
    <text evidence="2">Belongs to the MgtC/SapB family.</text>
</comment>
<dbReference type="InterPro" id="IPR045865">
    <property type="entry name" value="ACT-like_dom_sf"/>
</dbReference>
<dbReference type="InterPro" id="IPR002912">
    <property type="entry name" value="ACT_dom"/>
</dbReference>
<dbReference type="PANTHER" id="PTHR33778:SF1">
    <property type="entry name" value="MAGNESIUM TRANSPORTER YHID-RELATED"/>
    <property type="match status" value="1"/>
</dbReference>
<keyword evidence="3" id="KW-1003">Cell membrane</keyword>
<keyword evidence="4 7" id="KW-0812">Transmembrane</keyword>
<evidence type="ECO:0000259" key="8">
    <source>
        <dbReference type="PROSITE" id="PS51671"/>
    </source>
</evidence>
<protein>
    <submittedName>
        <fullName evidence="9">MgtC/SapB family protein</fullName>
    </submittedName>
</protein>
<dbReference type="InterPro" id="IPR049177">
    <property type="entry name" value="MgtC_SapB_SrpB_YhiD_N"/>
</dbReference>
<keyword evidence="5 7" id="KW-1133">Transmembrane helix</keyword>
<dbReference type="Pfam" id="PF02308">
    <property type="entry name" value="MgtC"/>
    <property type="match status" value="1"/>
</dbReference>
<sequence length="220" mass="23453">MPDLFEVLLRLGIAAILAGLVGLERETSNRPAGLRTHILVSVASSLVIIGNLYAFDLFKNQTSMDPMRLGAQVISGIGFLGAGTIIKEGPTIRGLTTAASLWSVACIGLVCGIGFYMGAIFATGFVLLSLIVLNKLEIMINEKNAYLNLSVKSVDRPGQIGRIGIELGRLNVTIKNISIETADDFNVIIKLTLKSLKDIKAEDIIEAIGAIEGISLIELS</sequence>
<evidence type="ECO:0000256" key="2">
    <source>
        <dbReference type="ARBA" id="ARBA00009298"/>
    </source>
</evidence>
<comment type="subcellular location">
    <subcellularLocation>
        <location evidence="1">Cell membrane</location>
        <topology evidence="1">Multi-pass membrane protein</topology>
    </subcellularLocation>
</comment>
<evidence type="ECO:0000256" key="5">
    <source>
        <dbReference type="ARBA" id="ARBA00022989"/>
    </source>
</evidence>
<comment type="caution">
    <text evidence="9">The sequence shown here is derived from an EMBL/GenBank/DDBJ whole genome shotgun (WGS) entry which is preliminary data.</text>
</comment>
<keyword evidence="10" id="KW-1185">Reference proteome</keyword>
<evidence type="ECO:0000313" key="10">
    <source>
        <dbReference type="Proteomes" id="UP001651880"/>
    </source>
</evidence>
<evidence type="ECO:0000256" key="4">
    <source>
        <dbReference type="ARBA" id="ARBA00022692"/>
    </source>
</evidence>
<feature type="transmembrane region" description="Helical" evidence="7">
    <location>
        <begin position="35"/>
        <end position="55"/>
    </location>
</feature>